<protein>
    <submittedName>
        <fullName evidence="1">Uncharacterized protein</fullName>
    </submittedName>
</protein>
<organism evidence="1 2">
    <name type="scientific">Protopolystoma xenopodis</name>
    <dbReference type="NCBI Taxonomy" id="117903"/>
    <lineage>
        <taxon>Eukaryota</taxon>
        <taxon>Metazoa</taxon>
        <taxon>Spiralia</taxon>
        <taxon>Lophotrochozoa</taxon>
        <taxon>Platyhelminthes</taxon>
        <taxon>Monogenea</taxon>
        <taxon>Polyopisthocotylea</taxon>
        <taxon>Polystomatidea</taxon>
        <taxon>Polystomatidae</taxon>
        <taxon>Protopolystoma</taxon>
    </lineage>
</organism>
<dbReference type="AlphaFoldDB" id="A0A448WJW8"/>
<evidence type="ECO:0000313" key="1">
    <source>
        <dbReference type="EMBL" id="VEL13553.1"/>
    </source>
</evidence>
<name>A0A448WJW8_9PLAT</name>
<sequence length="121" mass="13039">MLSSRPTRLADCITSPLSTRARELITPFNLTGLGPLCQQDPAAELQAKIDCQSLKLHTQQSLKSATGRPGCTGSAELKSCPVLSSSELVNQVQFVNLHTEPRRHEAGLEPGPIEVMTRAGF</sequence>
<evidence type="ECO:0000313" key="2">
    <source>
        <dbReference type="Proteomes" id="UP000784294"/>
    </source>
</evidence>
<gene>
    <name evidence="1" type="ORF">PXEA_LOCUS6993</name>
</gene>
<reference evidence="1" key="1">
    <citation type="submission" date="2018-11" db="EMBL/GenBank/DDBJ databases">
        <authorList>
            <consortium name="Pathogen Informatics"/>
        </authorList>
    </citation>
    <scope>NUCLEOTIDE SEQUENCE</scope>
</reference>
<keyword evidence="2" id="KW-1185">Reference proteome</keyword>
<dbReference type="EMBL" id="CAAALY010018143">
    <property type="protein sequence ID" value="VEL13553.1"/>
    <property type="molecule type" value="Genomic_DNA"/>
</dbReference>
<accession>A0A448WJW8</accession>
<comment type="caution">
    <text evidence="1">The sequence shown here is derived from an EMBL/GenBank/DDBJ whole genome shotgun (WGS) entry which is preliminary data.</text>
</comment>
<dbReference type="Proteomes" id="UP000784294">
    <property type="component" value="Unassembled WGS sequence"/>
</dbReference>
<proteinExistence type="predicted"/>